<dbReference type="SUPFAM" id="SSF52218">
    <property type="entry name" value="Flavoproteins"/>
    <property type="match status" value="1"/>
</dbReference>
<dbReference type="InterPro" id="IPR047964">
    <property type="entry name" value="EFR1-like"/>
</dbReference>
<name>A0A448V2G8_9FIRM</name>
<dbReference type="PANTHER" id="PTHR43122">
    <property type="entry name" value="FERREDOXIN SUBUNIT OF PYRUVATE:FLAVODOXIN OXIDOREDUCTASE-RELATED"/>
    <property type="match status" value="1"/>
</dbReference>
<organism evidence="2 3">
    <name type="scientific">Aedoeadaptatus ivorii</name>
    <dbReference type="NCBI Taxonomy" id="54006"/>
    <lineage>
        <taxon>Bacteria</taxon>
        <taxon>Bacillati</taxon>
        <taxon>Bacillota</taxon>
        <taxon>Tissierellia</taxon>
        <taxon>Tissierellales</taxon>
        <taxon>Peptoniphilaceae</taxon>
        <taxon>Aedoeadaptatus</taxon>
    </lineage>
</organism>
<feature type="domain" description="4Fe-4S ferredoxin-type" evidence="1">
    <location>
        <begin position="218"/>
        <end position="240"/>
    </location>
</feature>
<evidence type="ECO:0000259" key="1">
    <source>
        <dbReference type="PROSITE" id="PS51379"/>
    </source>
</evidence>
<dbReference type="Proteomes" id="UP000269544">
    <property type="component" value="Chromosome"/>
</dbReference>
<gene>
    <name evidence="2" type="ORF">NCTC13079_01096</name>
</gene>
<dbReference type="NCBIfam" id="NF038196">
    <property type="entry name" value="ferrodoxin_EFR1"/>
    <property type="match status" value="1"/>
</dbReference>
<feature type="domain" description="4Fe-4S ferredoxin-type" evidence="1">
    <location>
        <begin position="185"/>
        <end position="214"/>
    </location>
</feature>
<keyword evidence="3" id="KW-1185">Reference proteome</keyword>
<dbReference type="Gene3D" id="3.30.70.20">
    <property type="match status" value="1"/>
</dbReference>
<dbReference type="KEGG" id="piv:NCTC13079_01096"/>
<protein>
    <submittedName>
        <fullName evidence="2">Uncharacterized Fe-S center protein</fullName>
    </submittedName>
</protein>
<dbReference type="EMBL" id="LR134523">
    <property type="protein sequence ID" value="VEJ35907.1"/>
    <property type="molecule type" value="Genomic_DNA"/>
</dbReference>
<dbReference type="PROSITE" id="PS51379">
    <property type="entry name" value="4FE4S_FER_2"/>
    <property type="match status" value="2"/>
</dbReference>
<dbReference type="SUPFAM" id="SSF54862">
    <property type="entry name" value="4Fe-4S ferredoxins"/>
    <property type="match status" value="1"/>
</dbReference>
<evidence type="ECO:0000313" key="3">
    <source>
        <dbReference type="Proteomes" id="UP000269544"/>
    </source>
</evidence>
<sequence length="263" mass="29127">MIRTFYFSPTGRTRTVVTTLAKALSNALQEAVVPYDFTCPEKRHTYPETAAGDVVIVGVPTYAGRVPNLLLSYMQGFRAEGTRAILVCTFGNRHFDDCLLELYDLMRQAGAEIVCAGAFAAAHSFSCILGAGRPDRADREDILAFSDRAAKALRNGDRLPRPEREIGGYFRPVDRKGAYIDFVKIKPETDAALCTDCKICVGLCPLGAIHFDDVATVDKCMKCCACIKGCPEGAKYFSHAGYLYHKEELEAMYADRKDNRLFF</sequence>
<dbReference type="AlphaFoldDB" id="A0A448V2G8"/>
<proteinExistence type="predicted"/>
<dbReference type="PANTHER" id="PTHR43122:SF1">
    <property type="entry name" value="IRON-SULFUR-BINDING PROTEIN"/>
    <property type="match status" value="1"/>
</dbReference>
<dbReference type="OrthoDB" id="9813995at2"/>
<dbReference type="Gene3D" id="3.40.50.360">
    <property type="match status" value="1"/>
</dbReference>
<dbReference type="InterPro" id="IPR017896">
    <property type="entry name" value="4Fe4S_Fe-S-bd"/>
</dbReference>
<dbReference type="InterPro" id="IPR029039">
    <property type="entry name" value="Flavoprotein-like_sf"/>
</dbReference>
<accession>A0A448V2G8</accession>
<reference evidence="2 3" key="1">
    <citation type="submission" date="2018-12" db="EMBL/GenBank/DDBJ databases">
        <authorList>
            <consortium name="Pathogen Informatics"/>
        </authorList>
    </citation>
    <scope>NUCLEOTIDE SEQUENCE [LARGE SCALE GENOMIC DNA]</scope>
    <source>
        <strain evidence="2 3">NCTC13079</strain>
    </source>
</reference>
<evidence type="ECO:0000313" key="2">
    <source>
        <dbReference type="EMBL" id="VEJ35907.1"/>
    </source>
</evidence>
<dbReference type="RefSeq" id="WP_126465660.1">
    <property type="nucleotide sequence ID" value="NZ_LR134523.1"/>
</dbReference>